<dbReference type="GO" id="GO:0016887">
    <property type="term" value="F:ATP hydrolysis activity"/>
    <property type="evidence" value="ECO:0007669"/>
    <property type="project" value="InterPro"/>
</dbReference>
<dbReference type="NCBIfam" id="TIGR01420">
    <property type="entry name" value="pilT_fam"/>
    <property type="match status" value="1"/>
</dbReference>
<dbReference type="Gene3D" id="3.40.50.300">
    <property type="entry name" value="P-loop containing nucleotide triphosphate hydrolases"/>
    <property type="match status" value="1"/>
</dbReference>
<reference evidence="3 4" key="1">
    <citation type="journal article" date="2016" name="Nat. Commun.">
        <title>Thousands of microbial genomes shed light on interconnected biogeochemical processes in an aquifer system.</title>
        <authorList>
            <person name="Anantharaman K."/>
            <person name="Brown C.T."/>
            <person name="Hug L.A."/>
            <person name="Sharon I."/>
            <person name="Castelle C.J."/>
            <person name="Probst A.J."/>
            <person name="Thomas B.C."/>
            <person name="Singh A."/>
            <person name="Wilkins M.J."/>
            <person name="Karaoz U."/>
            <person name="Brodie E.L."/>
            <person name="Williams K.H."/>
            <person name="Hubbard S.S."/>
            <person name="Banfield J.F."/>
        </authorList>
    </citation>
    <scope>NUCLEOTIDE SEQUENCE [LARGE SCALE GENOMIC DNA]</scope>
</reference>
<dbReference type="Pfam" id="PF00437">
    <property type="entry name" value="T2SSE"/>
    <property type="match status" value="1"/>
</dbReference>
<sequence length="367" mass="40485">MDIIEILKEALTRGASDVHLSVGRPPTFRIDGKMVSIGDQILNVKNTENFIQSITSEHHRSQIDRVGGVDFGFNFERGVRFRASAFKQRGSYGLVLRLLPSKFYTFEQIGLSPKIVELCNRPRGLILVTGPTGSGKTTTLASMLNFINENRECHIITIEDPIEYYHDHKKAVTTQREVGTDVPSFSEAVVKALRQDPDVILIGEMRDLATMEAAITAAETGHLVFATLHTTGAARTVDRIIDVFPAHQQPQIRAQLASTMIAVISQVLLATATEAGRVAAFEIMISTPAISNLIREGKTYQIFSELQTGAKYGSCTLDSQLLELYRRGTVSYDEAIAKSYDPALFAQAAVQFMDKNAAKKMGVFSKR</sequence>
<dbReference type="PANTHER" id="PTHR30486:SF16">
    <property type="entry name" value="TWITCHING MOTILITY PROTEIN PILT"/>
    <property type="match status" value="1"/>
</dbReference>
<dbReference type="InterPro" id="IPR003593">
    <property type="entry name" value="AAA+_ATPase"/>
</dbReference>
<dbReference type="InterPro" id="IPR027417">
    <property type="entry name" value="P-loop_NTPase"/>
</dbReference>
<dbReference type="AlphaFoldDB" id="A0A1G1KWV2"/>
<dbReference type="PROSITE" id="PS00662">
    <property type="entry name" value="T2SP_E"/>
    <property type="match status" value="1"/>
</dbReference>
<protein>
    <submittedName>
        <fullName evidence="3">Type IV pili twitching motility protein PilT</fullName>
    </submittedName>
</protein>
<feature type="domain" description="Bacterial type II secretion system protein E" evidence="2">
    <location>
        <begin position="193"/>
        <end position="207"/>
    </location>
</feature>
<name>A0A1G1KWV2_9BACT</name>
<dbReference type="PANTHER" id="PTHR30486">
    <property type="entry name" value="TWITCHING MOTILITY PROTEIN PILT"/>
    <property type="match status" value="1"/>
</dbReference>
<accession>A0A1G1KWV2</accession>
<dbReference type="InterPro" id="IPR001482">
    <property type="entry name" value="T2SS/T4SS_dom"/>
</dbReference>
<dbReference type="GO" id="GO:0005524">
    <property type="term" value="F:ATP binding"/>
    <property type="evidence" value="ECO:0007669"/>
    <property type="project" value="InterPro"/>
</dbReference>
<proteinExistence type="inferred from homology"/>
<dbReference type="Gene3D" id="3.30.450.90">
    <property type="match status" value="1"/>
</dbReference>
<dbReference type="SMART" id="SM00382">
    <property type="entry name" value="AAA"/>
    <property type="match status" value="1"/>
</dbReference>
<evidence type="ECO:0000259" key="2">
    <source>
        <dbReference type="PROSITE" id="PS00662"/>
    </source>
</evidence>
<dbReference type="SUPFAM" id="SSF52540">
    <property type="entry name" value="P-loop containing nucleoside triphosphate hydrolases"/>
    <property type="match status" value="1"/>
</dbReference>
<comment type="caution">
    <text evidence="3">The sequence shown here is derived from an EMBL/GenBank/DDBJ whole genome shotgun (WGS) entry which is preliminary data.</text>
</comment>
<organism evidence="3 4">
    <name type="scientific">Candidatus Danuiimicrobium aquiferis</name>
    <dbReference type="NCBI Taxonomy" id="1801832"/>
    <lineage>
        <taxon>Bacteria</taxon>
        <taxon>Pseudomonadati</taxon>
        <taxon>Candidatus Omnitrophota</taxon>
        <taxon>Candidatus Danuiimicrobium</taxon>
    </lineage>
</organism>
<gene>
    <name evidence="3" type="ORF">A3G33_09390</name>
</gene>
<dbReference type="EMBL" id="MHFR01000042">
    <property type="protein sequence ID" value="OGW97398.1"/>
    <property type="molecule type" value="Genomic_DNA"/>
</dbReference>
<evidence type="ECO:0000313" key="3">
    <source>
        <dbReference type="EMBL" id="OGW97398.1"/>
    </source>
</evidence>
<evidence type="ECO:0000313" key="4">
    <source>
        <dbReference type="Proteomes" id="UP000178187"/>
    </source>
</evidence>
<comment type="similarity">
    <text evidence="1">Belongs to the GSP E family.</text>
</comment>
<dbReference type="Proteomes" id="UP000178187">
    <property type="component" value="Unassembled WGS sequence"/>
</dbReference>
<dbReference type="InterPro" id="IPR006321">
    <property type="entry name" value="PilT/PilU"/>
</dbReference>
<dbReference type="CDD" id="cd01131">
    <property type="entry name" value="PilT"/>
    <property type="match status" value="1"/>
</dbReference>
<evidence type="ECO:0000256" key="1">
    <source>
        <dbReference type="ARBA" id="ARBA00006611"/>
    </source>
</evidence>
<dbReference type="InterPro" id="IPR050921">
    <property type="entry name" value="T4SS_GSP_E_ATPase"/>
</dbReference>